<reference evidence="2 3" key="1">
    <citation type="submission" date="2015-06" db="EMBL/GenBank/DDBJ databases">
        <title>Draft genome sequence of beer spoilage bacterium Megasphaera cerevisiae type strain 20462.</title>
        <authorList>
            <person name="Kutumbaka K."/>
            <person name="Pasmowitz J."/>
            <person name="Mategko J."/>
            <person name="Reyes D."/>
            <person name="Friedrich A."/>
            <person name="Han S."/>
            <person name="Martens-Habbena W."/>
            <person name="Neal-McKinney J."/>
            <person name="Janagama H.K."/>
            <person name="Nadala C."/>
            <person name="Samadpour M."/>
        </authorList>
    </citation>
    <scope>NUCLEOTIDE SEQUENCE [LARGE SCALE GENOMIC DNA]</scope>
    <source>
        <strain evidence="2 3">DSM 20462</strain>
    </source>
</reference>
<gene>
    <name evidence="2" type="ORF">AB840_13415</name>
</gene>
<evidence type="ECO:0000313" key="3">
    <source>
        <dbReference type="Proteomes" id="UP000036503"/>
    </source>
</evidence>
<dbReference type="Gene3D" id="1.10.3210.10">
    <property type="entry name" value="Hypothetical protein af1432"/>
    <property type="match status" value="1"/>
</dbReference>
<feature type="domain" description="HD" evidence="1">
    <location>
        <begin position="35"/>
        <end position="137"/>
    </location>
</feature>
<dbReference type="GO" id="GO:0016787">
    <property type="term" value="F:hydrolase activity"/>
    <property type="evidence" value="ECO:0007669"/>
    <property type="project" value="UniProtKB-KW"/>
</dbReference>
<evidence type="ECO:0000259" key="1">
    <source>
        <dbReference type="PROSITE" id="PS51831"/>
    </source>
</evidence>
<sequence>MKKITYEVVKHSEELNIYIEQGNAVLGVMGYTEHSKKHAAKVAYTAGKILKKLGYSEHIVELAKVAGYMHDIGNSINRMDHAHSGALMVFQLLRDWDVPPEDIAVIITAVGQHDEASGTAVDPVSAAVILADKTDVRRNRVRNKIKATFDKHDQVNYAAKSSKLKIDLEKKAIVLEIELDETMCSMIDYFEIFLQRMLMCRRAAELLGLRFKMTTNGNKIS</sequence>
<dbReference type="InParanoid" id="A0A0J6WUJ8"/>
<dbReference type="InterPro" id="IPR006674">
    <property type="entry name" value="HD_domain"/>
</dbReference>
<proteinExistence type="predicted"/>
<dbReference type="RefSeq" id="WP_048515357.1">
    <property type="nucleotide sequence ID" value="NZ_FUXD01000052.1"/>
</dbReference>
<dbReference type="PATRIC" id="fig|1122219.3.peg.2894"/>
<protein>
    <submittedName>
        <fullName evidence="2">Phosphohydrolase</fullName>
    </submittedName>
</protein>
<dbReference type="PROSITE" id="PS51831">
    <property type="entry name" value="HD"/>
    <property type="match status" value="1"/>
</dbReference>
<dbReference type="Pfam" id="PF01966">
    <property type="entry name" value="HD"/>
    <property type="match status" value="1"/>
</dbReference>
<dbReference type="CDD" id="cd00077">
    <property type="entry name" value="HDc"/>
    <property type="match status" value="1"/>
</dbReference>
<dbReference type="EMBL" id="LEKT01000063">
    <property type="protein sequence ID" value="KMO85447.1"/>
    <property type="molecule type" value="Genomic_DNA"/>
</dbReference>
<dbReference type="AlphaFoldDB" id="A0A0J6WUJ8"/>
<comment type="caution">
    <text evidence="2">The sequence shown here is derived from an EMBL/GenBank/DDBJ whole genome shotgun (WGS) entry which is preliminary data.</text>
</comment>
<dbReference type="SUPFAM" id="SSF109604">
    <property type="entry name" value="HD-domain/PDEase-like"/>
    <property type="match status" value="1"/>
</dbReference>
<dbReference type="SMART" id="SM00471">
    <property type="entry name" value="HDc"/>
    <property type="match status" value="1"/>
</dbReference>
<keyword evidence="3" id="KW-1185">Reference proteome</keyword>
<keyword evidence="2" id="KW-0378">Hydrolase</keyword>
<dbReference type="InterPro" id="IPR003607">
    <property type="entry name" value="HD/PDEase_dom"/>
</dbReference>
<organism evidence="2 3">
    <name type="scientific">Megasphaera cerevisiae DSM 20462</name>
    <dbReference type="NCBI Taxonomy" id="1122219"/>
    <lineage>
        <taxon>Bacteria</taxon>
        <taxon>Bacillati</taxon>
        <taxon>Bacillota</taxon>
        <taxon>Negativicutes</taxon>
        <taxon>Veillonellales</taxon>
        <taxon>Veillonellaceae</taxon>
        <taxon>Megasphaera</taxon>
    </lineage>
</organism>
<name>A0A0J6WUJ8_9FIRM</name>
<dbReference type="Proteomes" id="UP000036503">
    <property type="component" value="Unassembled WGS sequence"/>
</dbReference>
<dbReference type="OrthoDB" id="247014at2"/>
<evidence type="ECO:0000313" key="2">
    <source>
        <dbReference type="EMBL" id="KMO85447.1"/>
    </source>
</evidence>
<accession>A0A0J6WUJ8</accession>